<protein>
    <submittedName>
        <fullName evidence="1">Uncharacterized protein</fullName>
    </submittedName>
</protein>
<dbReference type="EMBL" id="SRLO01000196">
    <property type="protein sequence ID" value="TNN67974.1"/>
    <property type="molecule type" value="Genomic_DNA"/>
</dbReference>
<proteinExistence type="predicted"/>
<dbReference type="AlphaFoldDB" id="A0A4Z2HSJ1"/>
<keyword evidence="2" id="KW-1185">Reference proteome</keyword>
<evidence type="ECO:0000313" key="2">
    <source>
        <dbReference type="Proteomes" id="UP000314294"/>
    </source>
</evidence>
<dbReference type="Proteomes" id="UP000314294">
    <property type="component" value="Unassembled WGS sequence"/>
</dbReference>
<reference evidence="1 2" key="1">
    <citation type="submission" date="2019-03" db="EMBL/GenBank/DDBJ databases">
        <title>First draft genome of Liparis tanakae, snailfish: a comprehensive survey of snailfish specific genes.</title>
        <authorList>
            <person name="Kim W."/>
            <person name="Song I."/>
            <person name="Jeong J.-H."/>
            <person name="Kim D."/>
            <person name="Kim S."/>
            <person name="Ryu S."/>
            <person name="Song J.Y."/>
            <person name="Lee S.K."/>
        </authorList>
    </citation>
    <scope>NUCLEOTIDE SEQUENCE [LARGE SCALE GENOMIC DNA]</scope>
    <source>
        <tissue evidence="1">Muscle</tissue>
    </source>
</reference>
<sequence>MDCFTNTGNLAKTIFSTEEKREHASNMLQKASALVQHPGPVGCSPAVLHLCSADPGALAADGRGGGSTVGVGEGGEEWGARRKTVTAAGCCLDRGGTKLRPVVIGRDVAGPFPSEVARCLVT</sequence>
<comment type="caution">
    <text evidence="1">The sequence shown here is derived from an EMBL/GenBank/DDBJ whole genome shotgun (WGS) entry which is preliminary data.</text>
</comment>
<evidence type="ECO:0000313" key="1">
    <source>
        <dbReference type="EMBL" id="TNN67974.1"/>
    </source>
</evidence>
<name>A0A4Z2HSJ1_9TELE</name>
<organism evidence="1 2">
    <name type="scientific">Liparis tanakae</name>
    <name type="common">Tanaka's snailfish</name>
    <dbReference type="NCBI Taxonomy" id="230148"/>
    <lineage>
        <taxon>Eukaryota</taxon>
        <taxon>Metazoa</taxon>
        <taxon>Chordata</taxon>
        <taxon>Craniata</taxon>
        <taxon>Vertebrata</taxon>
        <taxon>Euteleostomi</taxon>
        <taxon>Actinopterygii</taxon>
        <taxon>Neopterygii</taxon>
        <taxon>Teleostei</taxon>
        <taxon>Neoteleostei</taxon>
        <taxon>Acanthomorphata</taxon>
        <taxon>Eupercaria</taxon>
        <taxon>Perciformes</taxon>
        <taxon>Cottioidei</taxon>
        <taxon>Cottales</taxon>
        <taxon>Liparidae</taxon>
        <taxon>Liparis</taxon>
    </lineage>
</organism>
<accession>A0A4Z2HSJ1</accession>
<gene>
    <name evidence="1" type="ORF">EYF80_021766</name>
</gene>